<accession>A0AAD4CQH1</accession>
<organism evidence="2 3">
    <name type="scientific">Aspergillus nanangensis</name>
    <dbReference type="NCBI Taxonomy" id="2582783"/>
    <lineage>
        <taxon>Eukaryota</taxon>
        <taxon>Fungi</taxon>
        <taxon>Dikarya</taxon>
        <taxon>Ascomycota</taxon>
        <taxon>Pezizomycotina</taxon>
        <taxon>Eurotiomycetes</taxon>
        <taxon>Eurotiomycetidae</taxon>
        <taxon>Eurotiales</taxon>
        <taxon>Aspergillaceae</taxon>
        <taxon>Aspergillus</taxon>
        <taxon>Aspergillus subgen. Circumdati</taxon>
    </lineage>
</organism>
<proteinExistence type="predicted"/>
<comment type="caution">
    <text evidence="2">The sequence shown here is derived from an EMBL/GenBank/DDBJ whole genome shotgun (WGS) entry which is preliminary data.</text>
</comment>
<dbReference type="AlphaFoldDB" id="A0AAD4CQH1"/>
<feature type="compositionally biased region" description="Polar residues" evidence="1">
    <location>
        <begin position="55"/>
        <end position="66"/>
    </location>
</feature>
<feature type="region of interest" description="Disordered" evidence="1">
    <location>
        <begin position="55"/>
        <end position="79"/>
    </location>
</feature>
<name>A0AAD4CQH1_ASPNN</name>
<reference evidence="2" key="1">
    <citation type="journal article" date="2019" name="Beilstein J. Org. Chem.">
        <title>Nanangenines: drimane sesquiterpenoids as the dominant metabolite cohort of a novel Australian fungus, Aspergillus nanangensis.</title>
        <authorList>
            <person name="Lacey H.J."/>
            <person name="Gilchrist C.L.M."/>
            <person name="Crombie A."/>
            <person name="Kalaitzis J.A."/>
            <person name="Vuong D."/>
            <person name="Rutledge P.J."/>
            <person name="Turner P."/>
            <person name="Pitt J.I."/>
            <person name="Lacey E."/>
            <person name="Chooi Y.H."/>
            <person name="Piggott A.M."/>
        </authorList>
    </citation>
    <scope>NUCLEOTIDE SEQUENCE</scope>
    <source>
        <strain evidence="2">MST-FP2251</strain>
    </source>
</reference>
<reference evidence="2" key="2">
    <citation type="submission" date="2020-02" db="EMBL/GenBank/DDBJ databases">
        <authorList>
            <person name="Gilchrist C.L.M."/>
            <person name="Chooi Y.-H."/>
        </authorList>
    </citation>
    <scope>NUCLEOTIDE SEQUENCE</scope>
    <source>
        <strain evidence="2">MST-FP2251</strain>
    </source>
</reference>
<evidence type="ECO:0000313" key="2">
    <source>
        <dbReference type="EMBL" id="KAF9889877.1"/>
    </source>
</evidence>
<evidence type="ECO:0000256" key="1">
    <source>
        <dbReference type="SAM" id="MobiDB-lite"/>
    </source>
</evidence>
<sequence length="136" mass="14989">MPCLKPRLAFNYNSENKDRHKTLPALKMGVPVTSRTNQMKTVVLQQHSELVAYQLASSSAGPQSTPKYIPTSPPTASGNKFHNVTVAGKARQLNGNMGFKEDATPSKHDYNNVHAKDESRQVNGDMTVEASQMFWG</sequence>
<dbReference type="EMBL" id="VCAU01000032">
    <property type="protein sequence ID" value="KAF9889877.1"/>
    <property type="molecule type" value="Genomic_DNA"/>
</dbReference>
<dbReference type="Proteomes" id="UP001194746">
    <property type="component" value="Unassembled WGS sequence"/>
</dbReference>
<gene>
    <name evidence="2" type="ORF">FE257_006967</name>
</gene>
<protein>
    <submittedName>
        <fullName evidence="2">Uncharacterized protein</fullName>
    </submittedName>
</protein>
<keyword evidence="3" id="KW-1185">Reference proteome</keyword>
<evidence type="ECO:0000313" key="3">
    <source>
        <dbReference type="Proteomes" id="UP001194746"/>
    </source>
</evidence>